<comment type="caution">
    <text evidence="1">The sequence shown here is derived from an EMBL/GenBank/DDBJ whole genome shotgun (WGS) entry which is preliminary data.</text>
</comment>
<gene>
    <name evidence="1" type="ORF">Zm00014a_025346</name>
</gene>
<evidence type="ECO:0000313" key="1">
    <source>
        <dbReference type="EMBL" id="PWZ37829.1"/>
    </source>
</evidence>
<protein>
    <submittedName>
        <fullName evidence="1">Uncharacterized protein</fullName>
    </submittedName>
</protein>
<dbReference type="Proteomes" id="UP000251960">
    <property type="component" value="Chromosome 2"/>
</dbReference>
<reference evidence="1 2" key="1">
    <citation type="journal article" date="2018" name="Nat. Genet.">
        <title>Extensive intraspecific gene order and gene structural variations between Mo17 and other maize genomes.</title>
        <authorList>
            <person name="Sun S."/>
            <person name="Zhou Y."/>
            <person name="Chen J."/>
            <person name="Shi J."/>
            <person name="Zhao H."/>
            <person name="Zhao H."/>
            <person name="Song W."/>
            <person name="Zhang M."/>
            <person name="Cui Y."/>
            <person name="Dong X."/>
            <person name="Liu H."/>
            <person name="Ma X."/>
            <person name="Jiao Y."/>
            <person name="Wang B."/>
            <person name="Wei X."/>
            <person name="Stein J.C."/>
            <person name="Glaubitz J.C."/>
            <person name="Lu F."/>
            <person name="Yu G."/>
            <person name="Liang C."/>
            <person name="Fengler K."/>
            <person name="Li B."/>
            <person name="Rafalski A."/>
            <person name="Schnable P.S."/>
            <person name="Ware D.H."/>
            <person name="Buckler E.S."/>
            <person name="Lai J."/>
        </authorList>
    </citation>
    <scope>NUCLEOTIDE SEQUENCE [LARGE SCALE GENOMIC DNA]</scope>
    <source>
        <strain evidence="2">cv. Missouri 17</strain>
        <tissue evidence="1">Seedling</tissue>
    </source>
</reference>
<proteinExistence type="predicted"/>
<evidence type="ECO:0000313" key="2">
    <source>
        <dbReference type="Proteomes" id="UP000251960"/>
    </source>
</evidence>
<organism evidence="1 2">
    <name type="scientific">Zea mays</name>
    <name type="common">Maize</name>
    <dbReference type="NCBI Taxonomy" id="4577"/>
    <lineage>
        <taxon>Eukaryota</taxon>
        <taxon>Viridiplantae</taxon>
        <taxon>Streptophyta</taxon>
        <taxon>Embryophyta</taxon>
        <taxon>Tracheophyta</taxon>
        <taxon>Spermatophyta</taxon>
        <taxon>Magnoliopsida</taxon>
        <taxon>Liliopsida</taxon>
        <taxon>Poales</taxon>
        <taxon>Poaceae</taxon>
        <taxon>PACMAD clade</taxon>
        <taxon>Panicoideae</taxon>
        <taxon>Andropogonodae</taxon>
        <taxon>Andropogoneae</taxon>
        <taxon>Tripsacinae</taxon>
        <taxon>Zea</taxon>
    </lineage>
</organism>
<dbReference type="AlphaFoldDB" id="A0A3L6FSH0"/>
<sequence>MIRHDGDASGPVCQICSDSIVINEFFLLPLHLQLRRGLQGQGWCQGPVRRGRHQQLYLPAPHLWEIFSPIIADNITQALVFLSHFIRDIH</sequence>
<dbReference type="EMBL" id="NCVQ01000003">
    <property type="protein sequence ID" value="PWZ37829.1"/>
    <property type="molecule type" value="Genomic_DNA"/>
</dbReference>
<accession>A0A3L6FSH0</accession>
<name>A0A3L6FSH0_MAIZE</name>